<dbReference type="EMBL" id="CABL01000020">
    <property type="protein sequence ID" value="CBH76551.1"/>
    <property type="molecule type" value="Genomic_DNA"/>
</dbReference>
<proteinExistence type="predicted"/>
<comment type="caution">
    <text evidence="2">The sequence shown here is derived from an EMBL/GenBank/DDBJ whole genome shotgun (WGS) entry which is preliminary data.</text>
</comment>
<evidence type="ECO:0000256" key="1">
    <source>
        <dbReference type="SAM" id="MobiDB-lite"/>
    </source>
</evidence>
<feature type="region of interest" description="Disordered" evidence="1">
    <location>
        <begin position="1"/>
        <end position="34"/>
    </location>
</feature>
<accession>E6PJA9</accession>
<protein>
    <submittedName>
        <fullName evidence="2">Uncharacterized protein</fullName>
    </submittedName>
</protein>
<reference evidence="2" key="1">
    <citation type="submission" date="2009-10" db="EMBL/GenBank/DDBJ databases">
        <title>Diversity of trophic interactions inside an arsenic-rich microbial ecosystem.</title>
        <authorList>
            <person name="Bertin P.N."/>
            <person name="Heinrich-Salmeron A."/>
            <person name="Pelletier E."/>
            <person name="Goulhen-Chollet F."/>
            <person name="Arsene-Ploetze F."/>
            <person name="Gallien S."/>
            <person name="Calteau A."/>
            <person name="Vallenet D."/>
            <person name="Casiot C."/>
            <person name="Chane-Woon-Ming B."/>
            <person name="Giloteaux L."/>
            <person name="Barakat M."/>
            <person name="Bonnefoy V."/>
            <person name="Bruneel O."/>
            <person name="Chandler M."/>
            <person name="Cleiss J."/>
            <person name="Duran R."/>
            <person name="Elbaz-Poulichet F."/>
            <person name="Fonknechten N."/>
            <person name="Lauga B."/>
            <person name="Mornico D."/>
            <person name="Ortet P."/>
            <person name="Schaeffer C."/>
            <person name="Siguier P."/>
            <person name="Alexander Thil Smith A."/>
            <person name="Van Dorsselaer A."/>
            <person name="Weissenbach J."/>
            <person name="Medigue C."/>
            <person name="Le Paslier D."/>
        </authorList>
    </citation>
    <scope>NUCLEOTIDE SEQUENCE</scope>
</reference>
<sequence length="176" mass="19669">MPRGNRSASRRPHRLASSPRNGFPLRLPRRSGDLWPPRPHVANSWRVHHPFYLDGQPNRRFSPQSQSDSTSRPVRPLRVEMATHSLTSTVPTWTGIAQSNPAQLIFAPPPTDRPMAEASSLPANAVMQEATRNEPTDRQRLNGLLIMASYAHRDLDRATDEVFSHTLSDGLDKGLA</sequence>
<organism evidence="2">
    <name type="scientific">mine drainage metagenome</name>
    <dbReference type="NCBI Taxonomy" id="410659"/>
    <lineage>
        <taxon>unclassified sequences</taxon>
        <taxon>metagenomes</taxon>
        <taxon>ecological metagenomes</taxon>
    </lineage>
</organism>
<evidence type="ECO:0000313" key="2">
    <source>
        <dbReference type="EMBL" id="CBH76551.1"/>
    </source>
</evidence>
<name>E6PJA9_9ZZZZ</name>
<dbReference type="AlphaFoldDB" id="E6PJA9"/>
<gene>
    <name evidence="2" type="ORF">CARN1_2416</name>
</gene>